<organism evidence="2 3">
    <name type="scientific">Magallana gigas</name>
    <name type="common">Pacific oyster</name>
    <name type="synonym">Crassostrea gigas</name>
    <dbReference type="NCBI Taxonomy" id="29159"/>
    <lineage>
        <taxon>Eukaryota</taxon>
        <taxon>Metazoa</taxon>
        <taxon>Spiralia</taxon>
        <taxon>Lophotrochozoa</taxon>
        <taxon>Mollusca</taxon>
        <taxon>Bivalvia</taxon>
        <taxon>Autobranchia</taxon>
        <taxon>Pteriomorphia</taxon>
        <taxon>Ostreida</taxon>
        <taxon>Ostreoidea</taxon>
        <taxon>Ostreidae</taxon>
        <taxon>Magallana</taxon>
    </lineage>
</organism>
<dbReference type="RefSeq" id="XP_034301786.1">
    <property type="nucleotide sequence ID" value="XM_034445895.2"/>
</dbReference>
<dbReference type="EnsemblMetazoa" id="G26423.5">
    <property type="protein sequence ID" value="G26423.5:cds"/>
    <property type="gene ID" value="G26423"/>
</dbReference>
<evidence type="ECO:0000256" key="1">
    <source>
        <dbReference type="SAM" id="MobiDB-lite"/>
    </source>
</evidence>
<dbReference type="OMA" id="DDMIFNT"/>
<reference evidence="2" key="1">
    <citation type="submission" date="2022-08" db="UniProtKB">
        <authorList>
            <consortium name="EnsemblMetazoa"/>
        </authorList>
    </citation>
    <scope>IDENTIFICATION</scope>
    <source>
        <strain evidence="2">05x7-T-G4-1.051#20</strain>
    </source>
</reference>
<proteinExistence type="predicted"/>
<dbReference type="AlphaFoldDB" id="A0A8W8L554"/>
<evidence type="ECO:0000313" key="2">
    <source>
        <dbReference type="EnsemblMetazoa" id="G26423.5:cds"/>
    </source>
</evidence>
<dbReference type="Proteomes" id="UP000005408">
    <property type="component" value="Unassembled WGS sequence"/>
</dbReference>
<accession>A0A8W8L554</accession>
<dbReference type="KEGG" id="crg:105333013"/>
<protein>
    <submittedName>
        <fullName evidence="2">Uncharacterized protein</fullName>
    </submittedName>
</protein>
<keyword evidence="3" id="KW-1185">Reference proteome</keyword>
<evidence type="ECO:0000313" key="3">
    <source>
        <dbReference type="Proteomes" id="UP000005408"/>
    </source>
</evidence>
<dbReference type="GeneID" id="105333013"/>
<dbReference type="OrthoDB" id="10016177at2759"/>
<name>A0A8W8L554_MAGGI</name>
<sequence length="557" mass="64155">MSLSANERKVFWQNHKDSLNRIRYQLDDQEPPLISPGGSGRKHNHSPLGLYRKPSPSLLPRIDSPDNDGYRPKIRGSRYDIVPPLNNRTPEYDSWGEESDEEWEDGLEHVMPLPYPYPILGYPAYHTSGGYHPPPIMYGNPFPVYYPPPPAYKERRKRKDGGEKNVEMLEVHQSYPAGRKSKRVTAVQLPVMHRKTKGLEEIEPKSKKDLTKKYKYIYPRDSPYVPNLNESYVNTRYRNEQEPLVYFYFKEHPLFAENFADWLILDLLDEIIPDTLIHAFTSTDKLAFDTKSYAPTIIGDDIVDDVVKSMTREAVRGGLSEMVNEYLGNSTNFAESGDPLTRFLDKLFEEAIQDSTEEVVRDTVRELASDHMSVNSTAAVVDDLLLDHLQDIEGEMVDDVILEVILEEFINTYVIEPEMEEEISEIAKEVLEHYDTKIEKKELREISKKAGNRLMESICLEYLLSLISRQGKVWNESDHANKFLDDVILNILVSQYTNVIINREKTISNQSLKKLHEKVVSDVALDLLLQQLSSSLDEDLADVDEYERGIDEYNSTS</sequence>
<feature type="region of interest" description="Disordered" evidence="1">
    <location>
        <begin position="26"/>
        <end position="82"/>
    </location>
</feature>